<dbReference type="PANTHER" id="PTHR22916">
    <property type="entry name" value="GLYCOSYLTRANSFERASE"/>
    <property type="match status" value="1"/>
</dbReference>
<dbReference type="Gene3D" id="3.90.550.10">
    <property type="entry name" value="Spore Coat Polysaccharide Biosynthesis Protein SpsA, Chain A"/>
    <property type="match status" value="1"/>
</dbReference>
<dbReference type="RefSeq" id="WP_014592019.1">
    <property type="nucleotide sequence ID" value="NZ_ALNR01000251.1"/>
</dbReference>
<organism evidence="3 4">
    <name type="scientific">Pseudomonas putida S12</name>
    <dbReference type="NCBI Taxonomy" id="1215087"/>
    <lineage>
        <taxon>Bacteria</taxon>
        <taxon>Pseudomonadati</taxon>
        <taxon>Pseudomonadota</taxon>
        <taxon>Gammaproteobacteria</taxon>
        <taxon>Pseudomonadales</taxon>
        <taxon>Pseudomonadaceae</taxon>
        <taxon>Pseudomonas</taxon>
    </lineage>
</organism>
<dbReference type="CDD" id="cd00761">
    <property type="entry name" value="Glyco_tranf_GTA_type"/>
    <property type="match status" value="1"/>
</dbReference>
<reference evidence="3 4" key="2">
    <citation type="submission" date="2014-11" db="EMBL/GenBank/DDBJ databases">
        <title>Draft genome sequence of the solvent-tolerant Pseudomonas putida S12 including megaplasmid pTTS12.</title>
        <authorList>
            <person name="Wierckx N."/>
            <person name="Nijkamp J."/>
            <person name="Ballerstedt H."/>
            <person name="Siezen R.J."/>
            <person name="Wels M."/>
            <person name="de Ridder D."/>
            <person name="de Winde J.H."/>
            <person name="Ruijssenaars H.J."/>
        </authorList>
    </citation>
    <scope>NUCLEOTIDE SEQUENCE [LARGE SCALE GENOMIC DNA]</scope>
    <source>
        <strain evidence="3 4">S12</strain>
    </source>
</reference>
<reference evidence="3 4" key="1">
    <citation type="submission" date="2014-11" db="EMBL/GenBank/DDBJ databases">
        <title>Complete genome sequence of Pseudomonas putida S12 including megaplasmid pTTS12.</title>
        <authorList>
            <person name="Kuepper J."/>
            <person name="Ruijssenaars H.J."/>
            <person name="Blank L.M."/>
            <person name="de Winde J.H."/>
            <person name="Wierckx N."/>
        </authorList>
    </citation>
    <scope>NUCLEOTIDE SEQUENCE [LARGE SCALE GENOMIC DNA]</scope>
    <source>
        <strain evidence="3 4">S12</strain>
    </source>
</reference>
<keyword evidence="1" id="KW-0997">Cell inner membrane</keyword>
<dbReference type="EMBL" id="CP009974">
    <property type="protein sequence ID" value="AJA14861.1"/>
    <property type="molecule type" value="Genomic_DNA"/>
</dbReference>
<evidence type="ECO:0000259" key="2">
    <source>
        <dbReference type="Pfam" id="PF00535"/>
    </source>
</evidence>
<dbReference type="PANTHER" id="PTHR22916:SF3">
    <property type="entry name" value="UDP-GLCNAC:BETAGAL BETA-1,3-N-ACETYLGLUCOSAMINYLTRANSFERASE-LIKE PROTEIN 1"/>
    <property type="match status" value="1"/>
</dbReference>
<dbReference type="InterPro" id="IPR029044">
    <property type="entry name" value="Nucleotide-diphossugar_trans"/>
</dbReference>
<evidence type="ECO:0000256" key="1">
    <source>
        <dbReference type="ARBA" id="ARBA00022519"/>
    </source>
</evidence>
<dbReference type="InterPro" id="IPR001173">
    <property type="entry name" value="Glyco_trans_2-like"/>
</dbReference>
<name>A0AA34RWM2_PSEPU</name>
<feature type="domain" description="Glycosyltransferase 2-like" evidence="2">
    <location>
        <begin position="8"/>
        <end position="104"/>
    </location>
</feature>
<accession>A0AA34RWM2</accession>
<protein>
    <submittedName>
        <fullName evidence="3">Glycosyltransferase</fullName>
    </submittedName>
</protein>
<dbReference type="Proteomes" id="UP000017753">
    <property type="component" value="Chromosome"/>
</dbReference>
<gene>
    <name evidence="3" type="ORF">RPPX_16335</name>
</gene>
<evidence type="ECO:0000313" key="4">
    <source>
        <dbReference type="Proteomes" id="UP000017753"/>
    </source>
</evidence>
<dbReference type="Pfam" id="PF00535">
    <property type="entry name" value="Glycos_transf_2"/>
    <property type="match status" value="1"/>
</dbReference>
<keyword evidence="1" id="KW-1003">Cell membrane</keyword>
<dbReference type="GO" id="GO:0016758">
    <property type="term" value="F:hexosyltransferase activity"/>
    <property type="evidence" value="ECO:0007669"/>
    <property type="project" value="UniProtKB-ARBA"/>
</dbReference>
<keyword evidence="1" id="KW-0472">Membrane</keyword>
<dbReference type="SUPFAM" id="SSF53448">
    <property type="entry name" value="Nucleotide-diphospho-sugar transferases"/>
    <property type="match status" value="1"/>
</dbReference>
<proteinExistence type="predicted"/>
<sequence>MNERYLVSVVVPTHNRSKYAIPCVKSLLEIKSERLQVVVHDTSNDDCALAAWAAAQTDSRLVYVHWKNRLSMTENHERAIELAEGEYVCLIGDDDTVSARIIEAAEFAKSEAIEMLTPQVKAFYYWPDFRTRFYGAAHAGRIYLDDFSGGCMQYDVKARLDIALHEACQGTDALPKLYHGLVKRRLLDELRQRSGKIFYGTSPDMSASISLSLIGKTYSLIDFPFTMPGGGGGSNSGRSAMGKHKGDLKSDPHMKPFTDLRWPPELPMFFSVETVWAHAAWATLEGLGDKARQAQFNLARLYALCLFHHRDYAKEVLSARRAAKQGGCTQVGTARIVSELFSVVCKYALARFKRVLKPKASNGREVVAVVEDVYLARQALDQRLPLSLSGSAQSESSSVNAQGSE</sequence>
<dbReference type="AlphaFoldDB" id="A0AA34RWM2"/>
<evidence type="ECO:0000313" key="3">
    <source>
        <dbReference type="EMBL" id="AJA14861.1"/>
    </source>
</evidence>